<gene>
    <name evidence="1" type="ORF">V1264_008363</name>
</gene>
<protein>
    <submittedName>
        <fullName evidence="1">Uncharacterized protein</fullName>
    </submittedName>
</protein>
<accession>A0AAN9AT17</accession>
<evidence type="ECO:0000313" key="1">
    <source>
        <dbReference type="EMBL" id="KAK7092647.1"/>
    </source>
</evidence>
<reference evidence="1 2" key="1">
    <citation type="submission" date="2024-02" db="EMBL/GenBank/DDBJ databases">
        <title>Chromosome-scale genome assembly of the rough periwinkle Littorina saxatilis.</title>
        <authorList>
            <person name="De Jode A."/>
            <person name="Faria R."/>
            <person name="Formenti G."/>
            <person name="Sims Y."/>
            <person name="Smith T.P."/>
            <person name="Tracey A."/>
            <person name="Wood J.M.D."/>
            <person name="Zagrodzka Z.B."/>
            <person name="Johannesson K."/>
            <person name="Butlin R.K."/>
            <person name="Leder E.H."/>
        </authorList>
    </citation>
    <scope>NUCLEOTIDE SEQUENCE [LARGE SCALE GENOMIC DNA]</scope>
    <source>
        <strain evidence="1">Snail1</strain>
        <tissue evidence="1">Muscle</tissue>
    </source>
</reference>
<sequence length="208" mass="23559">MALVGAELYSRDTSEMQHEILPDGTVHDKISLTKCRTDSLEKVAETIETFEHPPHLVQETEEFEEIMPDGTKVIRHVALKSVIHSVKTRHESFDGNSGRVVENYEVEEVVPNTMTAFDAGVDSDYEEEQQKKRNRSYSVDVGEEEIEEVMPDGTKVKRKVTLNRVVHVVRDRSESFDKRSGKYMNEKFPGEEVVPGTVSAFEAGQDSD</sequence>
<dbReference type="Proteomes" id="UP001374579">
    <property type="component" value="Unassembled WGS sequence"/>
</dbReference>
<keyword evidence="2" id="KW-1185">Reference proteome</keyword>
<dbReference type="EMBL" id="JBAMIC010000021">
    <property type="protein sequence ID" value="KAK7092647.1"/>
    <property type="molecule type" value="Genomic_DNA"/>
</dbReference>
<organism evidence="1 2">
    <name type="scientific">Littorina saxatilis</name>
    <dbReference type="NCBI Taxonomy" id="31220"/>
    <lineage>
        <taxon>Eukaryota</taxon>
        <taxon>Metazoa</taxon>
        <taxon>Spiralia</taxon>
        <taxon>Lophotrochozoa</taxon>
        <taxon>Mollusca</taxon>
        <taxon>Gastropoda</taxon>
        <taxon>Caenogastropoda</taxon>
        <taxon>Littorinimorpha</taxon>
        <taxon>Littorinoidea</taxon>
        <taxon>Littorinidae</taxon>
        <taxon>Littorina</taxon>
    </lineage>
</organism>
<evidence type="ECO:0000313" key="2">
    <source>
        <dbReference type="Proteomes" id="UP001374579"/>
    </source>
</evidence>
<name>A0AAN9AT17_9CAEN</name>
<proteinExistence type="predicted"/>
<dbReference type="AlphaFoldDB" id="A0AAN9AT17"/>
<comment type="caution">
    <text evidence="1">The sequence shown here is derived from an EMBL/GenBank/DDBJ whole genome shotgun (WGS) entry which is preliminary data.</text>
</comment>